<dbReference type="EMBL" id="JBHMDM010000003">
    <property type="protein sequence ID" value="MFB9376376.1"/>
    <property type="molecule type" value="Genomic_DNA"/>
</dbReference>
<dbReference type="EC" id="2.4.-.-" evidence="2"/>
<keyword evidence="3" id="KW-1185">Reference proteome</keyword>
<comment type="caution">
    <text evidence="2">The sequence shown here is derived from an EMBL/GenBank/DDBJ whole genome shotgun (WGS) entry which is preliminary data.</text>
</comment>
<dbReference type="Proteomes" id="UP001589748">
    <property type="component" value="Unassembled WGS sequence"/>
</dbReference>
<gene>
    <name evidence="2" type="ORF">ACFFVI_05300</name>
</gene>
<name>A0ABV5LQN4_9ACTN</name>
<dbReference type="Pfam" id="PF13692">
    <property type="entry name" value="Glyco_trans_1_4"/>
    <property type="match status" value="1"/>
</dbReference>
<dbReference type="RefSeq" id="WP_380138437.1">
    <property type="nucleotide sequence ID" value="NZ_JBHLUI010000009.1"/>
</dbReference>
<feature type="compositionally biased region" description="Low complexity" evidence="1">
    <location>
        <begin position="431"/>
        <end position="452"/>
    </location>
</feature>
<dbReference type="GO" id="GO:0016757">
    <property type="term" value="F:glycosyltransferase activity"/>
    <property type="evidence" value="ECO:0007669"/>
    <property type="project" value="UniProtKB-KW"/>
</dbReference>
<evidence type="ECO:0000313" key="2">
    <source>
        <dbReference type="EMBL" id="MFB9376376.1"/>
    </source>
</evidence>
<accession>A0ABV5LQN4</accession>
<dbReference type="Gene3D" id="3.40.50.2000">
    <property type="entry name" value="Glycogen Phosphorylase B"/>
    <property type="match status" value="1"/>
</dbReference>
<reference evidence="2 3" key="1">
    <citation type="submission" date="2024-09" db="EMBL/GenBank/DDBJ databases">
        <authorList>
            <person name="Sun Q."/>
            <person name="Mori K."/>
        </authorList>
    </citation>
    <scope>NUCLEOTIDE SEQUENCE [LARGE SCALE GENOMIC DNA]</scope>
    <source>
        <strain evidence="2 3">TISTR 1856</strain>
    </source>
</reference>
<keyword evidence="2" id="KW-0328">Glycosyltransferase</keyword>
<protein>
    <submittedName>
        <fullName evidence="2">Glycosyltransferase</fullName>
        <ecNumber evidence="2">2.4.-.-</ecNumber>
    </submittedName>
</protein>
<sequence>MARVLLLMTRPLAGAGGRGMVLQTIIDSITGAGHEVVCAVVGGPADPAAIPGVRAVHRLPDVRLHEVLLGARARRRGLRSFNERLYSSDRVTRAVRAIARREHVDAVVADGVRLAAYAEDTGLPWFVDLDDLLSARYELWQDHDLDLHQLLGHRRPTNRLLAALLRRVRVRRLLAVEARRLRDREVEIARRADGVSLVSPTEAATLAERAGVEVLALPMAVAADRVRVWPAPRSPGTPESVGGPAPDRRLAFPGSLTAFANEEAVTWWVTELEPALRRRGLGGWQLHVYGVVPPEARERVEAQDRTGSVVLRGAFSREDLHAELVGHSFLLAPQREALGLTVKVVEAAVLGLVPVTTPQGASGMGVEHGRELLLFSDGDELADVLTTVERWTAHEPAEIADLAGRARAWATADYSPATLQRRWADVVARLTRPGRPTRPTCPTRPTRLTRPTPVDDGGSDRLDLIR</sequence>
<keyword evidence="2" id="KW-0808">Transferase</keyword>
<proteinExistence type="predicted"/>
<dbReference type="SUPFAM" id="SSF53756">
    <property type="entry name" value="UDP-Glycosyltransferase/glycogen phosphorylase"/>
    <property type="match status" value="1"/>
</dbReference>
<evidence type="ECO:0000313" key="3">
    <source>
        <dbReference type="Proteomes" id="UP001589748"/>
    </source>
</evidence>
<feature type="region of interest" description="Disordered" evidence="1">
    <location>
        <begin position="431"/>
        <end position="466"/>
    </location>
</feature>
<evidence type="ECO:0000256" key="1">
    <source>
        <dbReference type="SAM" id="MobiDB-lite"/>
    </source>
</evidence>
<organism evidence="2 3">
    <name type="scientific">Kineococcus gynurae</name>
    <dbReference type="NCBI Taxonomy" id="452979"/>
    <lineage>
        <taxon>Bacteria</taxon>
        <taxon>Bacillati</taxon>
        <taxon>Actinomycetota</taxon>
        <taxon>Actinomycetes</taxon>
        <taxon>Kineosporiales</taxon>
        <taxon>Kineosporiaceae</taxon>
        <taxon>Kineococcus</taxon>
    </lineage>
</organism>